<reference evidence="2" key="1">
    <citation type="journal article" date="2020" name="mSystems">
        <title>Genome- and Community-Level Interaction Insights into Carbon Utilization and Element Cycling Functions of Hydrothermarchaeota in Hydrothermal Sediment.</title>
        <authorList>
            <person name="Zhou Z."/>
            <person name="Liu Y."/>
            <person name="Xu W."/>
            <person name="Pan J."/>
            <person name="Luo Z.H."/>
            <person name="Li M."/>
        </authorList>
    </citation>
    <scope>NUCLEOTIDE SEQUENCE [LARGE SCALE GENOMIC DNA]</scope>
    <source>
        <strain evidence="2">SpSt-573</strain>
    </source>
</reference>
<proteinExistence type="predicted"/>
<dbReference type="InterPro" id="IPR036249">
    <property type="entry name" value="Thioredoxin-like_sf"/>
</dbReference>
<keyword evidence="1" id="KW-0676">Redox-active center</keyword>
<protein>
    <recommendedName>
        <fullName evidence="3">SelT/SelW/SelH family protein</fullName>
    </recommendedName>
</protein>
<comment type="caution">
    <text evidence="2">The sequence shown here is derived from an EMBL/GenBank/DDBJ whole genome shotgun (WGS) entry which is preliminary data.</text>
</comment>
<evidence type="ECO:0000313" key="2">
    <source>
        <dbReference type="EMBL" id="HGS22335.1"/>
    </source>
</evidence>
<gene>
    <name evidence="2" type="ORF">ENT37_10750</name>
</gene>
<sequence length="63" mass="6903">MAAELLKQFEPEIARLTLIPSDGGRFEVAVNGHLLYSKLKTGRHATPGEVVDLFKALLKKGNL</sequence>
<dbReference type="EMBL" id="DSYK01000530">
    <property type="protein sequence ID" value="HGS22335.1"/>
    <property type="molecule type" value="Genomic_DNA"/>
</dbReference>
<dbReference type="InterPro" id="IPR011893">
    <property type="entry name" value="Selenoprotein_Rdx-typ"/>
</dbReference>
<dbReference type="AlphaFoldDB" id="A0A7C4KI30"/>
<dbReference type="Gene3D" id="3.40.30.10">
    <property type="entry name" value="Glutaredoxin"/>
    <property type="match status" value="1"/>
</dbReference>
<dbReference type="SUPFAM" id="SSF52833">
    <property type="entry name" value="Thioredoxin-like"/>
    <property type="match status" value="1"/>
</dbReference>
<evidence type="ECO:0000256" key="1">
    <source>
        <dbReference type="ARBA" id="ARBA00023284"/>
    </source>
</evidence>
<evidence type="ECO:0008006" key="3">
    <source>
        <dbReference type="Google" id="ProtNLM"/>
    </source>
</evidence>
<accession>A0A7C4KI30</accession>
<organism evidence="2">
    <name type="scientific">Anaerolinea thermolimosa</name>
    <dbReference type="NCBI Taxonomy" id="229919"/>
    <lineage>
        <taxon>Bacteria</taxon>
        <taxon>Bacillati</taxon>
        <taxon>Chloroflexota</taxon>
        <taxon>Anaerolineae</taxon>
        <taxon>Anaerolineales</taxon>
        <taxon>Anaerolineaceae</taxon>
        <taxon>Anaerolinea</taxon>
    </lineage>
</organism>
<name>A0A7C4KI30_9CHLR</name>
<dbReference type="Pfam" id="PF10262">
    <property type="entry name" value="Rdx"/>
    <property type="match status" value="1"/>
</dbReference>